<organism evidence="1 2">
    <name type="scientific">Trifolium medium</name>
    <dbReference type="NCBI Taxonomy" id="97028"/>
    <lineage>
        <taxon>Eukaryota</taxon>
        <taxon>Viridiplantae</taxon>
        <taxon>Streptophyta</taxon>
        <taxon>Embryophyta</taxon>
        <taxon>Tracheophyta</taxon>
        <taxon>Spermatophyta</taxon>
        <taxon>Magnoliopsida</taxon>
        <taxon>eudicotyledons</taxon>
        <taxon>Gunneridae</taxon>
        <taxon>Pentapetalae</taxon>
        <taxon>rosids</taxon>
        <taxon>fabids</taxon>
        <taxon>Fabales</taxon>
        <taxon>Fabaceae</taxon>
        <taxon>Papilionoideae</taxon>
        <taxon>50 kb inversion clade</taxon>
        <taxon>NPAAA clade</taxon>
        <taxon>Hologalegina</taxon>
        <taxon>IRL clade</taxon>
        <taxon>Trifolieae</taxon>
        <taxon>Trifolium</taxon>
    </lineage>
</organism>
<proteinExistence type="predicted"/>
<feature type="non-terminal residue" evidence="1">
    <location>
        <position position="68"/>
    </location>
</feature>
<comment type="caution">
    <text evidence="1">The sequence shown here is derived from an EMBL/GenBank/DDBJ whole genome shotgun (WGS) entry which is preliminary data.</text>
</comment>
<dbReference type="EMBL" id="LXQA010048238">
    <property type="protein sequence ID" value="MCI02138.1"/>
    <property type="molecule type" value="Genomic_DNA"/>
</dbReference>
<name>A0A392NQI2_9FABA</name>
<evidence type="ECO:0000313" key="2">
    <source>
        <dbReference type="Proteomes" id="UP000265520"/>
    </source>
</evidence>
<dbReference type="Proteomes" id="UP000265520">
    <property type="component" value="Unassembled WGS sequence"/>
</dbReference>
<dbReference type="AlphaFoldDB" id="A0A392NQI2"/>
<accession>A0A392NQI2</accession>
<keyword evidence="2" id="KW-1185">Reference proteome</keyword>
<reference evidence="1 2" key="1">
    <citation type="journal article" date="2018" name="Front. Plant Sci.">
        <title>Red Clover (Trifolium pratense) and Zigzag Clover (T. medium) - A Picture of Genomic Similarities and Differences.</title>
        <authorList>
            <person name="Dluhosova J."/>
            <person name="Istvanek J."/>
            <person name="Nedelnik J."/>
            <person name="Repkova J."/>
        </authorList>
    </citation>
    <scope>NUCLEOTIDE SEQUENCE [LARGE SCALE GENOMIC DNA]</scope>
    <source>
        <strain evidence="2">cv. 10/8</strain>
        <tissue evidence="1">Leaf</tissue>
    </source>
</reference>
<evidence type="ECO:0000313" key="1">
    <source>
        <dbReference type="EMBL" id="MCI02138.1"/>
    </source>
</evidence>
<sequence length="68" mass="7609">MVACDGALAGIGRGKAVVRRWLQRRQWRRGGTAAVSKLRRNLSFSVLRSDSSCHCFFLLCLLLDDSVQ</sequence>
<protein>
    <submittedName>
        <fullName evidence="1">Uncharacterized protein</fullName>
    </submittedName>
</protein>